<sequence>MKGTENFEQEVREYLIKHRYVKRQDLKDYLIETHPKSEYSGYSDRTIDRRLSQMREDKTIRILKKGTKKQKFGIPDSGDLFSYIILFEEINYSEMFDILIEKIIKEVPNRKNLIEEIYEYHQAAPLNQIELDSIVEAFGKIYKSLDDESIDMMLDLFVHCIIIEKIKPRHGFVLKEILETILEKFSEKNEIYPDLRKNILTLMGYYNLKGPVINQLKTDAYNLEKPTSVESDYTNDALSTVIVGNLNYLLDLKLELKQEGKVEAVKLINNVMYHFRKPIDNKDNIQ</sequence>
<evidence type="ECO:0000313" key="2">
    <source>
        <dbReference type="Proteomes" id="UP001185015"/>
    </source>
</evidence>
<protein>
    <submittedName>
        <fullName evidence="1">Uncharacterized protein</fullName>
    </submittedName>
</protein>
<gene>
    <name evidence="1" type="ORF">J2750_000004</name>
</gene>
<dbReference type="Proteomes" id="UP001185015">
    <property type="component" value="Unassembled WGS sequence"/>
</dbReference>
<comment type="caution">
    <text evidence="1">The sequence shown here is derived from an EMBL/GenBank/DDBJ whole genome shotgun (WGS) entry which is preliminary data.</text>
</comment>
<dbReference type="EMBL" id="JAVDQI010000001">
    <property type="protein sequence ID" value="MDR6221572.1"/>
    <property type="molecule type" value="Genomic_DNA"/>
</dbReference>
<proteinExistence type="predicted"/>
<name>A0AA90ZAL2_9EURY</name>
<organism evidence="1 2">
    <name type="scientific">Methanococcoides alaskense</name>
    <dbReference type="NCBI Taxonomy" id="325778"/>
    <lineage>
        <taxon>Archaea</taxon>
        <taxon>Methanobacteriati</taxon>
        <taxon>Methanobacteriota</taxon>
        <taxon>Stenosarchaea group</taxon>
        <taxon>Methanomicrobia</taxon>
        <taxon>Methanosarcinales</taxon>
        <taxon>Methanosarcinaceae</taxon>
        <taxon>Methanococcoides</taxon>
    </lineage>
</organism>
<dbReference type="AlphaFoldDB" id="A0AA90ZAL2"/>
<dbReference type="RefSeq" id="WP_270096606.1">
    <property type="nucleotide sequence ID" value="NZ_JAQFFK010000003.1"/>
</dbReference>
<reference evidence="1 2" key="1">
    <citation type="submission" date="2023-07" db="EMBL/GenBank/DDBJ databases">
        <title>Genomic Encyclopedia of Type Strains, Phase IV (KMG-IV): sequencing the most valuable type-strain genomes for metagenomic binning, comparative biology and taxonomic classification.</title>
        <authorList>
            <person name="Goeker M."/>
        </authorList>
    </citation>
    <scope>NUCLEOTIDE SEQUENCE [LARGE SCALE GENOMIC DNA]</scope>
    <source>
        <strain evidence="1 2">DSM 17273</strain>
    </source>
</reference>
<evidence type="ECO:0000313" key="1">
    <source>
        <dbReference type="EMBL" id="MDR6221572.1"/>
    </source>
</evidence>
<keyword evidence="2" id="KW-1185">Reference proteome</keyword>
<accession>A0AA90ZAL2</accession>